<dbReference type="InterPro" id="IPR016181">
    <property type="entry name" value="Acyl_CoA_acyltransferase"/>
</dbReference>
<keyword evidence="3" id="KW-1185">Reference proteome</keyword>
<reference evidence="2 3" key="1">
    <citation type="submission" date="2013-03" db="EMBL/GenBank/DDBJ databases">
        <title>The Genome Sequence of Capronia epimyces CBS 606.96.</title>
        <authorList>
            <consortium name="The Broad Institute Genomics Platform"/>
            <person name="Cuomo C."/>
            <person name="de Hoog S."/>
            <person name="Gorbushina A."/>
            <person name="Walker B."/>
            <person name="Young S.K."/>
            <person name="Zeng Q."/>
            <person name="Gargeya S."/>
            <person name="Fitzgerald M."/>
            <person name="Haas B."/>
            <person name="Abouelleil A."/>
            <person name="Allen A.W."/>
            <person name="Alvarado L."/>
            <person name="Arachchi H.M."/>
            <person name="Berlin A.M."/>
            <person name="Chapman S.B."/>
            <person name="Gainer-Dewar J."/>
            <person name="Goldberg J."/>
            <person name="Griggs A."/>
            <person name="Gujja S."/>
            <person name="Hansen M."/>
            <person name="Howarth C."/>
            <person name="Imamovic A."/>
            <person name="Ireland A."/>
            <person name="Larimer J."/>
            <person name="McCowan C."/>
            <person name="Murphy C."/>
            <person name="Pearson M."/>
            <person name="Poon T.W."/>
            <person name="Priest M."/>
            <person name="Roberts A."/>
            <person name="Saif S."/>
            <person name="Shea T."/>
            <person name="Sisk P."/>
            <person name="Sykes S."/>
            <person name="Wortman J."/>
            <person name="Nusbaum C."/>
            <person name="Birren B."/>
        </authorList>
    </citation>
    <scope>NUCLEOTIDE SEQUENCE [LARGE SCALE GENOMIC DNA]</scope>
    <source>
        <strain evidence="2 3">CBS 606.96</strain>
    </source>
</reference>
<dbReference type="InterPro" id="IPR000182">
    <property type="entry name" value="GNAT_dom"/>
</dbReference>
<sequence length="240" mass="27322">MHVRPAQARDLADLATNATHAMFDDELTSFMAPYRHQHPLCLRQRFLARSKARFYSGSLLLAAVTDPTDPWWDGTEKIVGYLSATPHKHAAKTSETSSWLPWNWNWNWNALEVQLLRVEDLFRWYAHSDRSISRANNREFLKNAASSDPFAEIDVYWKVDHLSVDPSCQRCGIGSALMKHIQRVATSDNLPIVLLASDKGRPLYQKLGFADLRPIPFARGLAVEAMVWYPEKSPSEDSPS</sequence>
<dbReference type="Gene3D" id="3.40.630.30">
    <property type="match status" value="1"/>
</dbReference>
<dbReference type="InterPro" id="IPR052523">
    <property type="entry name" value="Trichothecene_AcTrans"/>
</dbReference>
<gene>
    <name evidence="2" type="ORF">A1O3_08880</name>
</gene>
<name>W9XGP4_9EURO</name>
<dbReference type="eggNOG" id="ENOG502STYZ">
    <property type="taxonomic scope" value="Eukaryota"/>
</dbReference>
<feature type="domain" description="N-acetyltransferase" evidence="1">
    <location>
        <begin position="111"/>
        <end position="230"/>
    </location>
</feature>
<dbReference type="HOGENOM" id="CLU_060131_3_2_1"/>
<organism evidence="2 3">
    <name type="scientific">Capronia epimyces CBS 606.96</name>
    <dbReference type="NCBI Taxonomy" id="1182542"/>
    <lineage>
        <taxon>Eukaryota</taxon>
        <taxon>Fungi</taxon>
        <taxon>Dikarya</taxon>
        <taxon>Ascomycota</taxon>
        <taxon>Pezizomycotina</taxon>
        <taxon>Eurotiomycetes</taxon>
        <taxon>Chaetothyriomycetidae</taxon>
        <taxon>Chaetothyriales</taxon>
        <taxon>Herpotrichiellaceae</taxon>
        <taxon>Capronia</taxon>
    </lineage>
</organism>
<dbReference type="EMBL" id="AMGY01000008">
    <property type="protein sequence ID" value="EXJ79378.1"/>
    <property type="molecule type" value="Genomic_DNA"/>
</dbReference>
<dbReference type="GO" id="GO:0016747">
    <property type="term" value="F:acyltransferase activity, transferring groups other than amino-acyl groups"/>
    <property type="evidence" value="ECO:0007669"/>
    <property type="project" value="InterPro"/>
</dbReference>
<dbReference type="GeneID" id="19172966"/>
<dbReference type="PANTHER" id="PTHR42791">
    <property type="entry name" value="GNAT FAMILY ACETYLTRANSFERASE"/>
    <property type="match status" value="1"/>
</dbReference>
<dbReference type="PROSITE" id="PS51186">
    <property type="entry name" value="GNAT"/>
    <property type="match status" value="1"/>
</dbReference>
<dbReference type="OrthoDB" id="410198at2759"/>
<dbReference type="SUPFAM" id="SSF55729">
    <property type="entry name" value="Acyl-CoA N-acyltransferases (Nat)"/>
    <property type="match status" value="1"/>
</dbReference>
<evidence type="ECO:0000259" key="1">
    <source>
        <dbReference type="PROSITE" id="PS51186"/>
    </source>
</evidence>
<dbReference type="PANTHER" id="PTHR42791:SF16">
    <property type="entry name" value="N-ACETYLTRANSFERASE DOMAIN-CONTAINING PROTEIN"/>
    <property type="match status" value="1"/>
</dbReference>
<dbReference type="AlphaFoldDB" id="W9XGP4"/>
<dbReference type="STRING" id="1182542.W9XGP4"/>
<accession>W9XGP4</accession>
<dbReference type="Pfam" id="PF13673">
    <property type="entry name" value="Acetyltransf_10"/>
    <property type="match status" value="1"/>
</dbReference>
<dbReference type="CDD" id="cd04301">
    <property type="entry name" value="NAT_SF"/>
    <property type="match status" value="1"/>
</dbReference>
<dbReference type="RefSeq" id="XP_007737166.1">
    <property type="nucleotide sequence ID" value="XM_007738976.1"/>
</dbReference>
<comment type="caution">
    <text evidence="2">The sequence shown here is derived from an EMBL/GenBank/DDBJ whole genome shotgun (WGS) entry which is preliminary data.</text>
</comment>
<proteinExistence type="predicted"/>
<evidence type="ECO:0000313" key="2">
    <source>
        <dbReference type="EMBL" id="EXJ79378.1"/>
    </source>
</evidence>
<dbReference type="Proteomes" id="UP000019478">
    <property type="component" value="Unassembled WGS sequence"/>
</dbReference>
<protein>
    <recommendedName>
        <fullName evidence="1">N-acetyltransferase domain-containing protein</fullName>
    </recommendedName>
</protein>
<evidence type="ECO:0000313" key="3">
    <source>
        <dbReference type="Proteomes" id="UP000019478"/>
    </source>
</evidence>